<dbReference type="AlphaFoldDB" id="A0A4Z1C8A4"/>
<dbReference type="InterPro" id="IPR005111">
    <property type="entry name" value="MoeA_C_domain_IV"/>
</dbReference>
<keyword evidence="6" id="KW-0500">Molybdenum</keyword>
<dbReference type="PROSITE" id="PS01079">
    <property type="entry name" value="MOCF_BIOSYNTHESIS_2"/>
    <property type="match status" value="1"/>
</dbReference>
<dbReference type="InterPro" id="IPR036135">
    <property type="entry name" value="MoeA_linker/N_sf"/>
</dbReference>
<dbReference type="InterPro" id="IPR001453">
    <property type="entry name" value="MoaB/Mog_dom"/>
</dbReference>
<evidence type="ECO:0000256" key="3">
    <source>
        <dbReference type="ARBA" id="ARBA00010763"/>
    </source>
</evidence>
<evidence type="ECO:0000256" key="1">
    <source>
        <dbReference type="ARBA" id="ARBA00002901"/>
    </source>
</evidence>
<dbReference type="RefSeq" id="WP_135803467.1">
    <property type="nucleotide sequence ID" value="NZ_SRPF01000003.1"/>
</dbReference>
<comment type="function">
    <text evidence="1 6">Catalyzes the insertion of molybdate into adenylated molybdopterin with the concomitant release of AMP.</text>
</comment>
<comment type="similarity">
    <text evidence="3 6">Belongs to the MoeA family.</text>
</comment>
<dbReference type="SMART" id="SM00852">
    <property type="entry name" value="MoCF_biosynth"/>
    <property type="match status" value="1"/>
</dbReference>
<comment type="pathway">
    <text evidence="2 6">Cofactor biosynthesis; molybdopterin biosynthesis.</text>
</comment>
<dbReference type="InterPro" id="IPR036425">
    <property type="entry name" value="MoaB/Mog-like_dom_sf"/>
</dbReference>
<keyword evidence="4 6" id="KW-0501">Molybdenum cofactor biosynthesis</keyword>
<dbReference type="GO" id="GO:0006777">
    <property type="term" value="P:Mo-molybdopterin cofactor biosynthetic process"/>
    <property type="evidence" value="ECO:0007669"/>
    <property type="project" value="UniProtKB-UniRule"/>
</dbReference>
<dbReference type="PANTHER" id="PTHR10192:SF5">
    <property type="entry name" value="GEPHYRIN"/>
    <property type="match status" value="1"/>
</dbReference>
<dbReference type="GO" id="GO:0005829">
    <property type="term" value="C:cytosol"/>
    <property type="evidence" value="ECO:0007669"/>
    <property type="project" value="TreeGrafter"/>
</dbReference>
<dbReference type="Proteomes" id="UP000298325">
    <property type="component" value="Unassembled WGS sequence"/>
</dbReference>
<comment type="cofactor">
    <cofactor evidence="6">
        <name>Mg(2+)</name>
        <dbReference type="ChEBI" id="CHEBI:18420"/>
    </cofactor>
</comment>
<dbReference type="GO" id="GO:0046872">
    <property type="term" value="F:metal ion binding"/>
    <property type="evidence" value="ECO:0007669"/>
    <property type="project" value="UniProtKB-UniRule"/>
</dbReference>
<dbReference type="SUPFAM" id="SSF63882">
    <property type="entry name" value="MoeA N-terminal region -like"/>
    <property type="match status" value="1"/>
</dbReference>
<dbReference type="UniPathway" id="UPA00344"/>
<sequence length="415" mass="44040">MNELRNDCFALPPGVNWTPVEEALERLRSRLHPVVGVDRAIPLAQANGRILASDVFAPRAHPPSNNSAVDGYALAGPVSRVPCILPLIEGRSAAGEPYAERVPEGHAIRILTGAVIPAGTDTVVLEEDCEIRDGQLVLNGTLKAGANARKAGEDIKSQDRILAASTRLTPTQISVLASVGVASVDVYQPLRVGVLSTGDEVKPVGSAVTDWQIYDANRPMLGALVSQLGYELVDLGHVLDRADDVKAALDRGAKQCDLILTSGGVSAGDEDHVSKTLKAHGEISNWRIAIKPGRPLALAMFQGTPVVGLPGNPVAAWVCALRFGAPAMALLAGGKWFEPQSYVLPANFTKNKKPGRSEMLRARVREGQVEVFGSEGSGRVTGLAWSEGMVELDEHAQQIEPGTPVRFIPYGSFGL</sequence>
<dbReference type="InterPro" id="IPR008284">
    <property type="entry name" value="MoCF_biosynth_CS"/>
</dbReference>
<dbReference type="Gene3D" id="3.90.105.10">
    <property type="entry name" value="Molybdopterin biosynthesis moea protein, domain 2"/>
    <property type="match status" value="1"/>
</dbReference>
<evidence type="ECO:0000313" key="9">
    <source>
        <dbReference type="Proteomes" id="UP000298325"/>
    </source>
</evidence>
<protein>
    <recommendedName>
        <fullName evidence="6">Molybdopterin molybdenumtransferase</fullName>
        <ecNumber evidence="6">2.10.1.1</ecNumber>
    </recommendedName>
</protein>
<accession>A0A4Z1C8A4</accession>
<reference evidence="8 9" key="1">
    <citation type="submission" date="2019-04" db="EMBL/GenBank/DDBJ databases">
        <authorList>
            <person name="Park S."/>
            <person name="Yoon J.-H."/>
        </authorList>
    </citation>
    <scope>NUCLEOTIDE SEQUENCE [LARGE SCALE GENOMIC DNA]</scope>
    <source>
        <strain evidence="8 9">HJM-18</strain>
    </source>
</reference>
<organism evidence="8 9">
    <name type="scientific">Marinobacter confluentis</name>
    <dbReference type="NCBI Taxonomy" id="1697557"/>
    <lineage>
        <taxon>Bacteria</taxon>
        <taxon>Pseudomonadati</taxon>
        <taxon>Pseudomonadota</taxon>
        <taxon>Gammaproteobacteria</taxon>
        <taxon>Pseudomonadales</taxon>
        <taxon>Marinobacteraceae</taxon>
        <taxon>Marinobacter</taxon>
    </lineage>
</organism>
<dbReference type="PANTHER" id="PTHR10192">
    <property type="entry name" value="MOLYBDOPTERIN BIOSYNTHESIS PROTEIN"/>
    <property type="match status" value="1"/>
</dbReference>
<evidence type="ECO:0000256" key="6">
    <source>
        <dbReference type="RuleBase" id="RU365090"/>
    </source>
</evidence>
<comment type="caution">
    <text evidence="8">The sequence shown here is derived from an EMBL/GenBank/DDBJ whole genome shotgun (WGS) entry which is preliminary data.</text>
</comment>
<proteinExistence type="inferred from homology"/>
<keyword evidence="6 8" id="KW-0808">Transferase</keyword>
<evidence type="ECO:0000256" key="2">
    <source>
        <dbReference type="ARBA" id="ARBA00005046"/>
    </source>
</evidence>
<dbReference type="CDD" id="cd00887">
    <property type="entry name" value="MoeA"/>
    <property type="match status" value="1"/>
</dbReference>
<dbReference type="SUPFAM" id="SSF63867">
    <property type="entry name" value="MoeA C-terminal domain-like"/>
    <property type="match status" value="1"/>
</dbReference>
<evidence type="ECO:0000256" key="4">
    <source>
        <dbReference type="ARBA" id="ARBA00023150"/>
    </source>
</evidence>
<evidence type="ECO:0000256" key="5">
    <source>
        <dbReference type="ARBA" id="ARBA00047317"/>
    </source>
</evidence>
<evidence type="ECO:0000259" key="7">
    <source>
        <dbReference type="SMART" id="SM00852"/>
    </source>
</evidence>
<dbReference type="InterPro" id="IPR036688">
    <property type="entry name" value="MoeA_C_domain_IV_sf"/>
</dbReference>
<dbReference type="NCBIfam" id="TIGR00177">
    <property type="entry name" value="molyb_syn"/>
    <property type="match status" value="1"/>
</dbReference>
<dbReference type="Pfam" id="PF03454">
    <property type="entry name" value="MoeA_C"/>
    <property type="match status" value="1"/>
</dbReference>
<name>A0A4Z1C8A4_9GAMM</name>
<comment type="catalytic activity">
    <reaction evidence="5">
        <text>adenylyl-molybdopterin + molybdate = Mo-molybdopterin + AMP + H(+)</text>
        <dbReference type="Rhea" id="RHEA:35047"/>
        <dbReference type="ChEBI" id="CHEBI:15378"/>
        <dbReference type="ChEBI" id="CHEBI:36264"/>
        <dbReference type="ChEBI" id="CHEBI:62727"/>
        <dbReference type="ChEBI" id="CHEBI:71302"/>
        <dbReference type="ChEBI" id="CHEBI:456215"/>
        <dbReference type="EC" id="2.10.1.1"/>
    </reaction>
</comment>
<dbReference type="Gene3D" id="2.40.340.10">
    <property type="entry name" value="MoeA, C-terminal, domain IV"/>
    <property type="match status" value="1"/>
</dbReference>
<dbReference type="Gene3D" id="3.40.980.10">
    <property type="entry name" value="MoaB/Mog-like domain"/>
    <property type="match status" value="1"/>
</dbReference>
<dbReference type="Pfam" id="PF00994">
    <property type="entry name" value="MoCF_biosynth"/>
    <property type="match status" value="1"/>
</dbReference>
<gene>
    <name evidence="8" type="ORF">E5Q11_10910</name>
</gene>
<dbReference type="InterPro" id="IPR038987">
    <property type="entry name" value="MoeA-like"/>
</dbReference>
<dbReference type="OrthoDB" id="9804758at2"/>
<keyword evidence="6" id="KW-0479">Metal-binding</keyword>
<keyword evidence="9" id="KW-1185">Reference proteome</keyword>
<dbReference type="SUPFAM" id="SSF53218">
    <property type="entry name" value="Molybdenum cofactor biosynthesis proteins"/>
    <property type="match status" value="1"/>
</dbReference>
<feature type="domain" description="MoaB/Mog" evidence="7">
    <location>
        <begin position="193"/>
        <end position="330"/>
    </location>
</feature>
<dbReference type="Gene3D" id="2.170.190.11">
    <property type="entry name" value="Molybdopterin biosynthesis moea protein, domain 3"/>
    <property type="match status" value="1"/>
</dbReference>
<keyword evidence="6" id="KW-0460">Magnesium</keyword>
<dbReference type="EMBL" id="SRPF01000003">
    <property type="protein sequence ID" value="TGN39158.1"/>
    <property type="molecule type" value="Genomic_DNA"/>
</dbReference>
<dbReference type="GO" id="GO:0061599">
    <property type="term" value="F:molybdopterin molybdotransferase activity"/>
    <property type="evidence" value="ECO:0007669"/>
    <property type="project" value="UniProtKB-UniRule"/>
</dbReference>
<dbReference type="EC" id="2.10.1.1" evidence="6"/>
<evidence type="ECO:0000313" key="8">
    <source>
        <dbReference type="EMBL" id="TGN39158.1"/>
    </source>
</evidence>
<dbReference type="InterPro" id="IPR005110">
    <property type="entry name" value="MoeA_linker/N"/>
</dbReference>
<dbReference type="Pfam" id="PF03453">
    <property type="entry name" value="MoeA_N"/>
    <property type="match status" value="1"/>
</dbReference>